<name>Q5JN43_ORYSJ</name>
<sequence length="71" mass="7147">MATVARRQATMATAHGGSGREAATRGDGMGGDGARGRAGWRDSGATARGARRARPAAMARLGAARGRGCYT</sequence>
<proteinExistence type="predicted"/>
<evidence type="ECO:0000313" key="2">
    <source>
        <dbReference type="EMBL" id="BAD87119.1"/>
    </source>
</evidence>
<accession>Q5JN43</accession>
<dbReference type="EMBL" id="AP003238">
    <property type="protein sequence ID" value="BAD87119.1"/>
    <property type="molecule type" value="Genomic_DNA"/>
</dbReference>
<feature type="region of interest" description="Disordered" evidence="1">
    <location>
        <begin position="1"/>
        <end position="71"/>
    </location>
</feature>
<feature type="compositionally biased region" description="Low complexity" evidence="1">
    <location>
        <begin position="55"/>
        <end position="71"/>
    </location>
</feature>
<gene>
    <name evidence="2" type="primary">P0401G10.15</name>
</gene>
<protein>
    <submittedName>
        <fullName evidence="2">Uncharacterized protein</fullName>
    </submittedName>
</protein>
<dbReference type="AlphaFoldDB" id="Q5JN43"/>
<evidence type="ECO:0000256" key="1">
    <source>
        <dbReference type="SAM" id="MobiDB-lite"/>
    </source>
</evidence>
<dbReference type="Proteomes" id="UP000817658">
    <property type="component" value="Chromosome 1"/>
</dbReference>
<organism evidence="2">
    <name type="scientific">Oryza sativa subsp. japonica</name>
    <name type="common">Rice</name>
    <dbReference type="NCBI Taxonomy" id="39947"/>
    <lineage>
        <taxon>Eukaryota</taxon>
        <taxon>Viridiplantae</taxon>
        <taxon>Streptophyta</taxon>
        <taxon>Embryophyta</taxon>
        <taxon>Tracheophyta</taxon>
        <taxon>Spermatophyta</taxon>
        <taxon>Magnoliopsida</taxon>
        <taxon>Liliopsida</taxon>
        <taxon>Poales</taxon>
        <taxon>Poaceae</taxon>
        <taxon>BOP clade</taxon>
        <taxon>Oryzoideae</taxon>
        <taxon>Oryzeae</taxon>
        <taxon>Oryzinae</taxon>
        <taxon>Oryza</taxon>
        <taxon>Oryza sativa</taxon>
    </lineage>
</organism>
<reference evidence="2" key="1">
    <citation type="journal article" date="2002" name="Nature">
        <title>The genome sequence and structure of rice chromosome 1.</title>
        <authorList>
            <person name="Sasaki T."/>
            <person name="Matsumoto T."/>
            <person name="Yamamoto K."/>
            <person name="Sakata K."/>
            <person name="Baba T."/>
            <person name="Katayose Y."/>
            <person name="Wu J."/>
            <person name="Niimura Y."/>
            <person name="Cheng Z."/>
            <person name="Nagamura Y."/>
            <person name="Antonio B.A."/>
            <person name="Kanamori H."/>
            <person name="Hosokawa S."/>
            <person name="Masukawa M."/>
            <person name="Arikawa K."/>
            <person name="Chiden Y."/>
            <person name="Hayashi M."/>
            <person name="Okamoto M."/>
            <person name="Ando T."/>
            <person name="Aoki H."/>
            <person name="Arita K."/>
            <person name="Hamada M."/>
            <person name="Harada C."/>
            <person name="Hijishita S."/>
            <person name="Honda M."/>
            <person name="Ichikawa Y."/>
            <person name="Idonuma A."/>
            <person name="Iijima M."/>
            <person name="Ikeda M."/>
            <person name="Ikeno M."/>
            <person name="Itoh S."/>
            <person name="Itoh T."/>
            <person name="Itoh Y."/>
            <person name="Itoh Y."/>
            <person name="Iwabuchi A."/>
            <person name="Kamiya K."/>
            <person name="Karasawa W."/>
            <person name="Katagiri S."/>
            <person name="Kikuta A."/>
            <person name="Kobayashi N."/>
            <person name="Kono I."/>
            <person name="Machita K."/>
            <person name="Maehara T."/>
            <person name="Mizuno H."/>
            <person name="Mizubayashi T."/>
            <person name="Mukai Y."/>
            <person name="Nagasaki H."/>
            <person name="Nakashima M."/>
            <person name="Nakama Y."/>
            <person name="Nakamichi Y."/>
            <person name="Nakamura M."/>
            <person name="Namiki N."/>
            <person name="Negishi M."/>
            <person name="Ohta I."/>
            <person name="Ono N."/>
            <person name="Saji S."/>
            <person name="Sakai K."/>
            <person name="Shibata M."/>
            <person name="Shimokawa T."/>
            <person name="Shomura A."/>
            <person name="Song J."/>
            <person name="Takazaki Y."/>
            <person name="Terasawa K."/>
            <person name="Tsuji K."/>
            <person name="Waki K."/>
            <person name="Yamagata H."/>
            <person name="Yamane H."/>
            <person name="Yoshiki S."/>
            <person name="Yoshihara R."/>
            <person name="Yukawa K."/>
            <person name="Zhong H."/>
            <person name="Iwama H."/>
            <person name="Endo T."/>
            <person name="Ito H."/>
            <person name="Hahn J.H."/>
            <person name="Kim H.I."/>
            <person name="Eun M.Y."/>
            <person name="Yano M."/>
            <person name="Jiang J."/>
            <person name="Gojobori T."/>
        </authorList>
    </citation>
    <scope>NUCLEOTIDE SEQUENCE [LARGE SCALE GENOMIC DNA]</scope>
</reference>